<protein>
    <submittedName>
        <fullName evidence="1">Uncharacterized protein</fullName>
    </submittedName>
</protein>
<geneLocation type="plasmid" evidence="1 2">
    <name>pBFI_4</name>
</geneLocation>
<reference evidence="1 2" key="1">
    <citation type="journal article" date="2015" name="Genome Announc.">
        <title>Complete genome sequences for 35 biothreat assay-relevant bacillus species.</title>
        <authorList>
            <person name="Johnson S.L."/>
            <person name="Daligault H.E."/>
            <person name="Davenport K.W."/>
            <person name="Jaissle J."/>
            <person name="Frey K.G."/>
            <person name="Ladner J.T."/>
            <person name="Broomall S.M."/>
            <person name="Bishop-Lilly K.A."/>
            <person name="Bruce D.C."/>
            <person name="Gibbons H.S."/>
            <person name="Coyne S.R."/>
            <person name="Lo C.C."/>
            <person name="Meincke L."/>
            <person name="Munk A.C."/>
            <person name="Koroleva G.I."/>
            <person name="Rosenzweig C.N."/>
            <person name="Palacios G.F."/>
            <person name="Redden C.L."/>
            <person name="Minogue T.D."/>
            <person name="Chain P.S."/>
        </authorList>
    </citation>
    <scope>NUCLEOTIDE SEQUENCE [LARGE SCALE GENOMIC DNA]</scope>
    <source>
        <strain evidence="1 2">03BB108</strain>
    </source>
</reference>
<sequence length="114" mass="12843">MNKIHYYMFDFSILFGQLNLRFKRSFVRDTYYETLMIVKAAPTDPPIDRSVATKRILLNNCNWIVSPAFKLTITSLLKADTLRAGLNIEAGIGVVLFNKILEPAPIPTAAVVLI</sequence>
<dbReference type="EMBL" id="CP009638">
    <property type="protein sequence ID" value="AJI08638.1"/>
    <property type="molecule type" value="Genomic_DNA"/>
</dbReference>
<dbReference type="Proteomes" id="UP000031861">
    <property type="component" value="Plasmid pBFI_4"/>
</dbReference>
<organism evidence="1 2">
    <name type="scientific">Bacillus cereus 03BB108</name>
    <dbReference type="NCBI Taxonomy" id="451709"/>
    <lineage>
        <taxon>Bacteria</taxon>
        <taxon>Bacillati</taxon>
        <taxon>Bacillota</taxon>
        <taxon>Bacilli</taxon>
        <taxon>Bacillales</taxon>
        <taxon>Bacillaceae</taxon>
        <taxon>Bacillus</taxon>
        <taxon>Bacillus cereus group</taxon>
    </lineage>
</organism>
<gene>
    <name evidence="1" type="ORF">AK40_6215</name>
</gene>
<keyword evidence="1" id="KW-0614">Plasmid</keyword>
<proteinExistence type="predicted"/>
<evidence type="ECO:0000313" key="2">
    <source>
        <dbReference type="Proteomes" id="UP000031861"/>
    </source>
</evidence>
<name>A0AAN0W4C7_BACCE</name>
<dbReference type="AlphaFoldDB" id="A0AAN0W4C7"/>
<evidence type="ECO:0000313" key="1">
    <source>
        <dbReference type="EMBL" id="AJI08638.1"/>
    </source>
</evidence>
<accession>A0AAN0W4C7</accession>